<dbReference type="SMART" id="SM00387">
    <property type="entry name" value="HATPase_c"/>
    <property type="match status" value="1"/>
</dbReference>
<reference evidence="20 21" key="1">
    <citation type="journal article" date="2011" name="Science">
        <title>The Selaginella genome identifies genetic changes associated with the evolution of vascular plants.</title>
        <authorList>
            <person name="Banks J.A."/>
            <person name="Nishiyama T."/>
            <person name="Hasebe M."/>
            <person name="Bowman J.L."/>
            <person name="Gribskov M."/>
            <person name="dePamphilis C."/>
            <person name="Albert V.A."/>
            <person name="Aono N."/>
            <person name="Aoyama T."/>
            <person name="Ambrose B.A."/>
            <person name="Ashton N.W."/>
            <person name="Axtell M.J."/>
            <person name="Barker E."/>
            <person name="Barker M.S."/>
            <person name="Bennetzen J.L."/>
            <person name="Bonawitz N.D."/>
            <person name="Chapple C."/>
            <person name="Cheng C."/>
            <person name="Correa L.G."/>
            <person name="Dacre M."/>
            <person name="DeBarry J."/>
            <person name="Dreyer I."/>
            <person name="Elias M."/>
            <person name="Engstrom E.M."/>
            <person name="Estelle M."/>
            <person name="Feng L."/>
            <person name="Finet C."/>
            <person name="Floyd S.K."/>
            <person name="Frommer W.B."/>
            <person name="Fujita T."/>
            <person name="Gramzow L."/>
            <person name="Gutensohn M."/>
            <person name="Harholt J."/>
            <person name="Hattori M."/>
            <person name="Heyl A."/>
            <person name="Hirai T."/>
            <person name="Hiwatashi Y."/>
            <person name="Ishikawa M."/>
            <person name="Iwata M."/>
            <person name="Karol K.G."/>
            <person name="Koehler B."/>
            <person name="Kolukisaoglu U."/>
            <person name="Kubo M."/>
            <person name="Kurata T."/>
            <person name="Lalonde S."/>
            <person name="Li K."/>
            <person name="Li Y."/>
            <person name="Litt A."/>
            <person name="Lyons E."/>
            <person name="Manning G."/>
            <person name="Maruyama T."/>
            <person name="Michael T.P."/>
            <person name="Mikami K."/>
            <person name="Miyazaki S."/>
            <person name="Morinaga S."/>
            <person name="Murata T."/>
            <person name="Mueller-Roeber B."/>
            <person name="Nelson D.R."/>
            <person name="Obara M."/>
            <person name="Oguri Y."/>
            <person name="Olmstead R.G."/>
            <person name="Onodera N."/>
            <person name="Petersen B.L."/>
            <person name="Pils B."/>
            <person name="Prigge M."/>
            <person name="Rensing S.A."/>
            <person name="Riano-Pachon D.M."/>
            <person name="Roberts A.W."/>
            <person name="Sato Y."/>
            <person name="Scheller H.V."/>
            <person name="Schulz B."/>
            <person name="Schulz C."/>
            <person name="Shakirov E.V."/>
            <person name="Shibagaki N."/>
            <person name="Shinohara N."/>
            <person name="Shippen D.E."/>
            <person name="Soerensen I."/>
            <person name="Sotooka R."/>
            <person name="Sugimoto N."/>
            <person name="Sugita M."/>
            <person name="Sumikawa N."/>
            <person name="Tanurdzic M."/>
            <person name="Theissen G."/>
            <person name="Ulvskov P."/>
            <person name="Wakazuki S."/>
            <person name="Weng J.K."/>
            <person name="Willats W.W."/>
            <person name="Wipf D."/>
            <person name="Wolf P.G."/>
            <person name="Yang L."/>
            <person name="Zimmer A.D."/>
            <person name="Zhu Q."/>
            <person name="Mitros T."/>
            <person name="Hellsten U."/>
            <person name="Loque D."/>
            <person name="Otillar R."/>
            <person name="Salamov A."/>
            <person name="Schmutz J."/>
            <person name="Shapiro H."/>
            <person name="Lindquist E."/>
            <person name="Lucas S."/>
            <person name="Rokhsar D."/>
            <person name="Grigoriev I.V."/>
        </authorList>
    </citation>
    <scope>NUCLEOTIDE SEQUENCE [LARGE SCALE GENOMIC DNA]</scope>
</reference>
<evidence type="ECO:0000259" key="18">
    <source>
        <dbReference type="PROSITE" id="PS50109"/>
    </source>
</evidence>
<comment type="subcellular location">
    <subcellularLocation>
        <location evidence="2">Cell membrane</location>
        <topology evidence="2">Multi-pass membrane protein</topology>
    </subcellularLocation>
</comment>
<dbReference type="SUPFAM" id="SSF47384">
    <property type="entry name" value="Homodimeric domain of signal transducing histidine kinase"/>
    <property type="match status" value="1"/>
</dbReference>
<dbReference type="SMART" id="SM00388">
    <property type="entry name" value="HisKA"/>
    <property type="match status" value="1"/>
</dbReference>
<dbReference type="PANTHER" id="PTHR45530:SF3">
    <property type="entry name" value="TWO-COMPONENT SYSTEM NARL FAMILY SENSOR HISTIDINE KINASE BARA"/>
    <property type="match status" value="1"/>
</dbReference>
<evidence type="ECO:0000256" key="2">
    <source>
        <dbReference type="ARBA" id="ARBA00004651"/>
    </source>
</evidence>
<evidence type="ECO:0000256" key="6">
    <source>
        <dbReference type="ARBA" id="ARBA00022679"/>
    </source>
</evidence>
<dbReference type="Gene3D" id="3.40.50.2300">
    <property type="match status" value="1"/>
</dbReference>
<dbReference type="Gramene" id="EFJ19475">
    <property type="protein sequence ID" value="EFJ19475"/>
    <property type="gene ID" value="SELMODRAFT_419211"/>
</dbReference>
<feature type="modified residue" description="4-aspartylphosphate" evidence="14">
    <location>
        <position position="780"/>
    </location>
</feature>
<keyword evidence="12" id="KW-0902">Two-component regulatory system</keyword>
<feature type="transmembrane region" description="Helical" evidence="17">
    <location>
        <begin position="128"/>
        <end position="148"/>
    </location>
</feature>
<evidence type="ECO:0000256" key="16">
    <source>
        <dbReference type="SAM" id="MobiDB-lite"/>
    </source>
</evidence>
<gene>
    <name evidence="20" type="ORF">SELMODRAFT_419211</name>
</gene>
<evidence type="ECO:0000256" key="7">
    <source>
        <dbReference type="ARBA" id="ARBA00022692"/>
    </source>
</evidence>
<dbReference type="HOGENOM" id="CLU_000445_114_68_1"/>
<dbReference type="PROSITE" id="PS50109">
    <property type="entry name" value="HIS_KIN"/>
    <property type="match status" value="1"/>
</dbReference>
<keyword evidence="8" id="KW-0547">Nucleotide-binding</keyword>
<protein>
    <recommendedName>
        <fullName evidence="3">histidine kinase</fullName>
        <ecNumber evidence="3">2.7.13.3</ecNumber>
    </recommendedName>
</protein>
<feature type="transmembrane region" description="Helical" evidence="17">
    <location>
        <begin position="209"/>
        <end position="230"/>
    </location>
</feature>
<evidence type="ECO:0000256" key="12">
    <source>
        <dbReference type="ARBA" id="ARBA00023012"/>
    </source>
</evidence>
<evidence type="ECO:0000256" key="3">
    <source>
        <dbReference type="ARBA" id="ARBA00012438"/>
    </source>
</evidence>
<evidence type="ECO:0000256" key="17">
    <source>
        <dbReference type="SAM" id="Phobius"/>
    </source>
</evidence>
<evidence type="ECO:0000256" key="11">
    <source>
        <dbReference type="ARBA" id="ARBA00022989"/>
    </source>
</evidence>
<evidence type="ECO:0000256" key="14">
    <source>
        <dbReference type="PROSITE-ProRule" id="PRU00169"/>
    </source>
</evidence>
<organism evidence="21">
    <name type="scientific">Selaginella moellendorffii</name>
    <name type="common">Spikemoss</name>
    <dbReference type="NCBI Taxonomy" id="88036"/>
    <lineage>
        <taxon>Eukaryota</taxon>
        <taxon>Viridiplantae</taxon>
        <taxon>Streptophyta</taxon>
        <taxon>Embryophyta</taxon>
        <taxon>Tracheophyta</taxon>
        <taxon>Lycopodiopsida</taxon>
        <taxon>Selaginellales</taxon>
        <taxon>Selaginellaceae</taxon>
        <taxon>Selaginella</taxon>
    </lineage>
</organism>
<evidence type="ECO:0000256" key="4">
    <source>
        <dbReference type="ARBA" id="ARBA00022475"/>
    </source>
</evidence>
<dbReference type="InterPro" id="IPR001789">
    <property type="entry name" value="Sig_transdc_resp-reg_receiver"/>
</dbReference>
<keyword evidence="9" id="KW-0418">Kinase</keyword>
<feature type="domain" description="Histidine kinase" evidence="18">
    <location>
        <begin position="403"/>
        <end position="662"/>
    </location>
</feature>
<evidence type="ECO:0000256" key="8">
    <source>
        <dbReference type="ARBA" id="ARBA00022741"/>
    </source>
</evidence>
<dbReference type="FunFam" id="1.10.287.130:FF:000002">
    <property type="entry name" value="Two-component osmosensing histidine kinase"/>
    <property type="match status" value="1"/>
</dbReference>
<accession>D8S874</accession>
<dbReference type="InterPro" id="IPR011006">
    <property type="entry name" value="CheY-like_superfamily"/>
</dbReference>
<dbReference type="InterPro" id="IPR007895">
    <property type="entry name" value="MASE1"/>
</dbReference>
<evidence type="ECO:0000256" key="15">
    <source>
        <dbReference type="SAM" id="Coils"/>
    </source>
</evidence>
<evidence type="ECO:0000256" key="5">
    <source>
        <dbReference type="ARBA" id="ARBA00022553"/>
    </source>
</evidence>
<feature type="transmembrane region" description="Helical" evidence="17">
    <location>
        <begin position="242"/>
        <end position="268"/>
    </location>
</feature>
<dbReference type="KEGG" id="smo:SELMODRAFT_419211"/>
<feature type="transmembrane region" description="Helical" evidence="17">
    <location>
        <begin position="327"/>
        <end position="348"/>
    </location>
</feature>
<dbReference type="InterPro" id="IPR005467">
    <property type="entry name" value="His_kinase_dom"/>
</dbReference>
<dbReference type="PANTHER" id="PTHR45530">
    <property type="entry name" value="SENSORY TRANSDUCTION HISTIDINE KINASE"/>
    <property type="match status" value="1"/>
</dbReference>
<feature type="transmembrane region" description="Helical" evidence="17">
    <location>
        <begin position="36"/>
        <end position="58"/>
    </location>
</feature>
<dbReference type="CDD" id="cd16922">
    <property type="entry name" value="HATPase_EvgS-ArcB-TorS-like"/>
    <property type="match status" value="1"/>
</dbReference>
<proteinExistence type="predicted"/>
<dbReference type="InParanoid" id="D8S874"/>
<feature type="compositionally biased region" description="Low complexity" evidence="16">
    <location>
        <begin position="699"/>
        <end position="718"/>
    </location>
</feature>
<evidence type="ECO:0000313" key="21">
    <source>
        <dbReference type="Proteomes" id="UP000001514"/>
    </source>
</evidence>
<dbReference type="SUPFAM" id="SSF55874">
    <property type="entry name" value="ATPase domain of HSP90 chaperone/DNA topoisomerase II/histidine kinase"/>
    <property type="match status" value="1"/>
</dbReference>
<dbReference type="EMBL" id="GL377606">
    <property type="protein sequence ID" value="EFJ19475.1"/>
    <property type="molecule type" value="Genomic_DNA"/>
</dbReference>
<dbReference type="SUPFAM" id="SSF52172">
    <property type="entry name" value="CheY-like"/>
    <property type="match status" value="1"/>
</dbReference>
<dbReference type="Pfam" id="PF00072">
    <property type="entry name" value="Response_reg"/>
    <property type="match status" value="1"/>
</dbReference>
<dbReference type="EC" id="2.7.13.3" evidence="3"/>
<dbReference type="Pfam" id="PF02518">
    <property type="entry name" value="HATPase_c"/>
    <property type="match status" value="1"/>
</dbReference>
<dbReference type="Pfam" id="PF05231">
    <property type="entry name" value="MASE1"/>
    <property type="match status" value="1"/>
</dbReference>
<keyword evidence="4" id="KW-1003">Cell membrane</keyword>
<dbReference type="Gene3D" id="3.30.565.10">
    <property type="entry name" value="Histidine kinase-like ATPase, C-terminal domain"/>
    <property type="match status" value="1"/>
</dbReference>
<dbReference type="InterPro" id="IPR004358">
    <property type="entry name" value="Sig_transdc_His_kin-like_C"/>
</dbReference>
<dbReference type="AlphaFoldDB" id="D8S874"/>
<dbReference type="GO" id="GO:0000155">
    <property type="term" value="F:phosphorelay sensor kinase activity"/>
    <property type="evidence" value="ECO:0007669"/>
    <property type="project" value="InterPro"/>
</dbReference>
<dbReference type="InterPro" id="IPR003661">
    <property type="entry name" value="HisK_dim/P_dom"/>
</dbReference>
<keyword evidence="6" id="KW-0808">Transferase</keyword>
<keyword evidence="13 17" id="KW-0472">Membrane</keyword>
<feature type="region of interest" description="Disordered" evidence="16">
    <location>
        <begin position="698"/>
        <end position="725"/>
    </location>
</feature>
<sequence>MAFFSIGNVGRDMGDAISAPHPAFRSALRRLREPRFLAVFLAWNLAAIAAEVGSGIAAFELSAPKLQHRVWETIVFPLSLPHAVAMAFLAKRDHRVLAGCFLGFYGVEMYYCGMGGGDRRGFTALRLVILFVVASLQAAETYLCSCLLRRFLCLEQSKVVPTIDSKRDAMLFFGIVVTISAIFEASVALVAGVGRLVLWADFMPFWMTWWLGVVAGIITVSPFLIHCLVWRPQRKFLKPAKMVEGFAVMVVTLGLLVVIYTVTIYTYFKPLPYLIFPVILYTSFRFNRLGWALVVASSSLFVAWATVRRKGALYSISGASRVEPRLLIQIELFVSVGALVAISLAAAVREKRHLSKKLERLNERLEVLVLQRTTQLLKANEELTASRTAAEQASQAKSDFLANMSHEIRTPIHGILGMSALVLATGLTEEQRDNMTTVKDCADMLLHLINGILDVAKIEAGRFEVELVSFNLCHVIKSTLHILEPRAREKRLWLKWDVDARVPTVLVGDSGKLRHCLLNLVGNALKFTHQGYVQVTVAPYVDGLYPSVDPESTDRVMALTERKFVFVPHCTVKNQPRTVSDGAQMKLVFRVSDSGIGVSRDKLSNIFKPFTQADPSISRLYGGTGLGLCIVQRFVELMGGQICVESEYGTGSTFCILLPFYLIEGTRVEETSNYEAPEAPSESAVDESKVMASPNEELIIPSPTTPKPTIKPAKTSPTTTPPLSPTRKRVLLVEDNLVNQKVASRLLQKYGHVVITVSDGLEAVEALKSDHKAYDLVLMDIQMPGMDGLEATRRIRKDELGSGWQKIPIIGLTANAMKGYQDICYEAGMDGYLPKPFDIKQVLSTIRDASMSKETRIDIKDD</sequence>
<dbReference type="PRINTS" id="PR00344">
    <property type="entry name" value="BCTRLSENSOR"/>
</dbReference>
<dbReference type="SMART" id="SM00448">
    <property type="entry name" value="REC"/>
    <property type="match status" value="1"/>
</dbReference>
<feature type="transmembrane region" description="Helical" evidence="17">
    <location>
        <begin position="169"/>
        <end position="197"/>
    </location>
</feature>
<evidence type="ECO:0000256" key="13">
    <source>
        <dbReference type="ARBA" id="ARBA00023136"/>
    </source>
</evidence>
<dbReference type="PROSITE" id="PS50110">
    <property type="entry name" value="RESPONSE_REGULATORY"/>
    <property type="match status" value="1"/>
</dbReference>
<dbReference type="GO" id="GO:0005524">
    <property type="term" value="F:ATP binding"/>
    <property type="evidence" value="ECO:0007669"/>
    <property type="project" value="UniProtKB-KW"/>
</dbReference>
<evidence type="ECO:0000256" key="10">
    <source>
        <dbReference type="ARBA" id="ARBA00022840"/>
    </source>
</evidence>
<name>D8S874_SELML</name>
<dbReference type="InterPro" id="IPR036890">
    <property type="entry name" value="HATPase_C_sf"/>
</dbReference>
<keyword evidence="5 14" id="KW-0597">Phosphoprotein</keyword>
<feature type="transmembrane region" description="Helical" evidence="17">
    <location>
        <begin position="96"/>
        <end position="116"/>
    </location>
</feature>
<dbReference type="Pfam" id="PF00512">
    <property type="entry name" value="HisKA"/>
    <property type="match status" value="1"/>
</dbReference>
<evidence type="ECO:0000313" key="20">
    <source>
        <dbReference type="EMBL" id="EFJ19475.1"/>
    </source>
</evidence>
<comment type="catalytic activity">
    <reaction evidence="1">
        <text>ATP + protein L-histidine = ADP + protein N-phospho-L-histidine.</text>
        <dbReference type="EC" id="2.7.13.3"/>
    </reaction>
</comment>
<keyword evidence="11 17" id="KW-1133">Transmembrane helix</keyword>
<dbReference type="CDD" id="cd00082">
    <property type="entry name" value="HisKA"/>
    <property type="match status" value="1"/>
</dbReference>
<dbReference type="Gene3D" id="1.10.287.130">
    <property type="match status" value="1"/>
</dbReference>
<keyword evidence="15" id="KW-0175">Coiled coil</keyword>
<feature type="transmembrane region" description="Helical" evidence="17">
    <location>
        <begin position="70"/>
        <end position="89"/>
    </location>
</feature>
<feature type="transmembrane region" description="Helical" evidence="17">
    <location>
        <begin position="288"/>
        <end position="307"/>
    </location>
</feature>
<keyword evidence="21" id="KW-1185">Reference proteome</keyword>
<feature type="coiled-coil region" evidence="15">
    <location>
        <begin position="344"/>
        <end position="371"/>
    </location>
</feature>
<feature type="domain" description="Response regulatory" evidence="19">
    <location>
        <begin position="729"/>
        <end position="850"/>
    </location>
</feature>
<keyword evidence="10" id="KW-0067">ATP-binding</keyword>
<dbReference type="Proteomes" id="UP000001514">
    <property type="component" value="Unassembled WGS sequence"/>
</dbReference>
<evidence type="ECO:0000256" key="1">
    <source>
        <dbReference type="ARBA" id="ARBA00000085"/>
    </source>
</evidence>
<dbReference type="InterPro" id="IPR003594">
    <property type="entry name" value="HATPase_dom"/>
</dbReference>
<dbReference type="CDD" id="cd17546">
    <property type="entry name" value="REC_hyHK_CKI1_RcsC-like"/>
    <property type="match status" value="1"/>
</dbReference>
<evidence type="ECO:0000256" key="9">
    <source>
        <dbReference type="ARBA" id="ARBA00022777"/>
    </source>
</evidence>
<dbReference type="InterPro" id="IPR036097">
    <property type="entry name" value="HisK_dim/P_sf"/>
</dbReference>
<dbReference type="GO" id="GO:0005886">
    <property type="term" value="C:plasma membrane"/>
    <property type="evidence" value="ECO:0007669"/>
    <property type="project" value="UniProtKB-SubCell"/>
</dbReference>
<evidence type="ECO:0000259" key="19">
    <source>
        <dbReference type="PROSITE" id="PS50110"/>
    </source>
</evidence>
<keyword evidence="7 17" id="KW-0812">Transmembrane</keyword>
<dbReference type="eggNOG" id="KOG0519">
    <property type="taxonomic scope" value="Eukaryota"/>
</dbReference>